<name>J0J400_HELPX</name>
<dbReference type="RefSeq" id="WP_000896379.1">
    <property type="nucleotide sequence ID" value="NZ_AKNX01000004.1"/>
</dbReference>
<evidence type="ECO:0000313" key="3">
    <source>
        <dbReference type="Proteomes" id="UP000004074"/>
    </source>
</evidence>
<comment type="caution">
    <text evidence="2">The sequence shown here is derived from an EMBL/GenBank/DDBJ whole genome shotgun (WGS) entry which is preliminary data.</text>
</comment>
<protein>
    <recommendedName>
        <fullName evidence="4">Periplasmic protein</fullName>
    </recommendedName>
</protein>
<organism evidence="2 3">
    <name type="scientific">Helicobacter pylori NQ4076</name>
    <dbReference type="NCBI Taxonomy" id="992029"/>
    <lineage>
        <taxon>Bacteria</taxon>
        <taxon>Pseudomonadati</taxon>
        <taxon>Campylobacterota</taxon>
        <taxon>Epsilonproteobacteria</taxon>
        <taxon>Campylobacterales</taxon>
        <taxon>Helicobacteraceae</taxon>
        <taxon>Helicobacter</taxon>
    </lineage>
</organism>
<proteinExistence type="predicted"/>
<feature type="signal peptide" evidence="1">
    <location>
        <begin position="1"/>
        <end position="23"/>
    </location>
</feature>
<evidence type="ECO:0000256" key="1">
    <source>
        <dbReference type="SAM" id="SignalP"/>
    </source>
</evidence>
<gene>
    <name evidence="2" type="ORF">HPNQ4076_1557</name>
</gene>
<dbReference type="PATRIC" id="fig|992029.3.peg.1509"/>
<dbReference type="EMBL" id="AKNX01000004">
    <property type="protein sequence ID" value="EJB32372.1"/>
    <property type="molecule type" value="Genomic_DNA"/>
</dbReference>
<sequence>MAFWHKRLAVGCCIVLLSCVMNANNVSIIRDDPPLDPTLPTWIYSVALLKVYFSDGTYKEGYATLLKNGRYIASSETLYSNGLYPKMILAKMQDSSAKELICIASLRLEAMDRNQGLSLLKTADFRDDYCHKREESYYHARIYTKYAQTFHSNPYTDQKTPSSDLYYPALNEGNSFSIQITDISVAELLKSKKFLSLDVSFKKGSVLWGGRPYFSEVGEFMGMASSTLENHESLVIIPKEKIVQFLSALKNQNIFPKHSLNLSKP</sequence>
<dbReference type="Proteomes" id="UP000004074">
    <property type="component" value="Unassembled WGS sequence"/>
</dbReference>
<keyword evidence="1" id="KW-0732">Signal</keyword>
<evidence type="ECO:0008006" key="4">
    <source>
        <dbReference type="Google" id="ProtNLM"/>
    </source>
</evidence>
<dbReference type="AlphaFoldDB" id="J0J400"/>
<dbReference type="PROSITE" id="PS51257">
    <property type="entry name" value="PROKAR_LIPOPROTEIN"/>
    <property type="match status" value="1"/>
</dbReference>
<feature type="chain" id="PRO_5003734076" description="Periplasmic protein" evidence="1">
    <location>
        <begin position="24"/>
        <end position="265"/>
    </location>
</feature>
<evidence type="ECO:0000313" key="2">
    <source>
        <dbReference type="EMBL" id="EJB32372.1"/>
    </source>
</evidence>
<accession>J0J400</accession>
<reference evidence="2 3" key="1">
    <citation type="journal article" date="2013" name="Pathog. Dis.">
        <title>Genome sequences of 65 Helicobacter pylori strains isolated from asymptomatic individuals and patients with gastric cancer, peptic ulcer disease, or gastritis.</title>
        <authorList>
            <person name="Blanchard T.G."/>
            <person name="Czinn S.J."/>
            <person name="Correa P."/>
            <person name="Nakazawa T."/>
            <person name="Keelan M."/>
            <person name="Morningstar L."/>
            <person name="Santana-Cruz I."/>
            <person name="Maroo A."/>
            <person name="McCracken C."/>
            <person name="Shefchek K."/>
            <person name="Daugherty S."/>
            <person name="Song Y."/>
            <person name="Fraser C.M."/>
            <person name="Fricke W.F."/>
        </authorList>
    </citation>
    <scope>NUCLEOTIDE SEQUENCE [LARGE SCALE GENOMIC DNA]</scope>
    <source>
        <strain evidence="2 3">NQ4076</strain>
    </source>
</reference>